<evidence type="ECO:0000256" key="15">
    <source>
        <dbReference type="ARBA" id="ARBA00041979"/>
    </source>
</evidence>
<dbReference type="SUPFAM" id="SSF51391">
    <property type="entry name" value="Thiamin phosphate synthase"/>
    <property type="match status" value="1"/>
</dbReference>
<dbReference type="PANTHER" id="PTHR47707">
    <property type="entry name" value="8-OXO-DGTP DIPHOSPHATASE"/>
    <property type="match status" value="1"/>
</dbReference>
<dbReference type="EC" id="3.6.1.55" evidence="12"/>
<comment type="catalytic activity">
    <reaction evidence="10">
        <text>8-oxo-dGTP + H2O = 8-oxo-dGMP + diphosphate + H(+)</text>
        <dbReference type="Rhea" id="RHEA:31575"/>
        <dbReference type="ChEBI" id="CHEBI:15377"/>
        <dbReference type="ChEBI" id="CHEBI:15378"/>
        <dbReference type="ChEBI" id="CHEBI:33019"/>
        <dbReference type="ChEBI" id="CHEBI:63224"/>
        <dbReference type="ChEBI" id="CHEBI:77896"/>
        <dbReference type="EC" id="3.6.1.55"/>
    </reaction>
</comment>
<dbReference type="PANTHER" id="PTHR47707:SF1">
    <property type="entry name" value="NUDIX HYDROLASE FAMILY PROTEIN"/>
    <property type="match status" value="1"/>
</dbReference>
<dbReference type="PROSITE" id="PS00893">
    <property type="entry name" value="NUDIX_BOX"/>
    <property type="match status" value="1"/>
</dbReference>
<organism evidence="18 19">
    <name type="scientific">Methylomonas albis</name>
    <dbReference type="NCBI Taxonomy" id="1854563"/>
    <lineage>
        <taxon>Bacteria</taxon>
        <taxon>Pseudomonadati</taxon>
        <taxon>Pseudomonadota</taxon>
        <taxon>Gammaproteobacteria</taxon>
        <taxon>Methylococcales</taxon>
        <taxon>Methylococcaceae</taxon>
        <taxon>Methylomonas</taxon>
    </lineage>
</organism>
<keyword evidence="6" id="KW-0227">DNA damage</keyword>
<proteinExistence type="inferred from homology"/>
<dbReference type="InterPro" id="IPR022998">
    <property type="entry name" value="ThiamineP_synth_TenI"/>
</dbReference>
<comment type="catalytic activity">
    <reaction evidence="11">
        <text>8-oxo-GTP + H2O = 8-oxo-GMP + diphosphate + H(+)</text>
        <dbReference type="Rhea" id="RHEA:67616"/>
        <dbReference type="ChEBI" id="CHEBI:15377"/>
        <dbReference type="ChEBI" id="CHEBI:15378"/>
        <dbReference type="ChEBI" id="CHEBI:33019"/>
        <dbReference type="ChEBI" id="CHEBI:143553"/>
        <dbReference type="ChEBI" id="CHEBI:145694"/>
    </reaction>
</comment>
<comment type="cofactor">
    <cofactor evidence="1">
        <name>Mg(2+)</name>
        <dbReference type="ChEBI" id="CHEBI:18420"/>
    </cofactor>
</comment>
<dbReference type="SUPFAM" id="SSF55811">
    <property type="entry name" value="Nudix"/>
    <property type="match status" value="1"/>
</dbReference>
<keyword evidence="19" id="KW-1185">Reference proteome</keyword>
<keyword evidence="8" id="KW-0460">Magnesium</keyword>
<dbReference type="InterPro" id="IPR047127">
    <property type="entry name" value="MutT-like"/>
</dbReference>
<dbReference type="InterPro" id="IPR036206">
    <property type="entry name" value="ThiamineP_synth_sf"/>
</dbReference>
<dbReference type="Gene3D" id="3.20.20.70">
    <property type="entry name" value="Aldolase class I"/>
    <property type="match status" value="1"/>
</dbReference>
<dbReference type="GO" id="GO:0016787">
    <property type="term" value="F:hydrolase activity"/>
    <property type="evidence" value="ECO:0007669"/>
    <property type="project" value="UniProtKB-KW"/>
</dbReference>
<evidence type="ECO:0000313" key="18">
    <source>
        <dbReference type="EMBL" id="MBD9358258.1"/>
    </source>
</evidence>
<dbReference type="Gene3D" id="3.90.79.10">
    <property type="entry name" value="Nucleoside Triphosphate Pyrophosphohydrolase"/>
    <property type="match status" value="1"/>
</dbReference>
<sequence>MSSHNQRLHVAVGVIRDGDGRILITQRAKHAHQGGLWEFPGGKLEPGEPVRQALARELAEELGIEVQTAAPLIKIKHDYGDRHVLLDVWNVTGFAGQARGCEGQAMRWIKVEQLQDFSFPAANLPIIAAAQLPHYYAILEGRSATEAWDNCRRILATGIKLLQFRVKSLPHADLQSVLDQVSQLCLQQQVSLLVNADLPVHTANAQGLHLSSRALLASHERPNGYRWVAASCHNLDELRHAETLGLDFAVLAPVQATASHPDAAPLGWQALTELLDQINLPVFALGGLGPRDLDRALAAGAQGVAGISAFLAAD</sequence>
<evidence type="ECO:0000256" key="16">
    <source>
        <dbReference type="ARBA" id="ARBA00042798"/>
    </source>
</evidence>
<evidence type="ECO:0000313" key="19">
    <source>
        <dbReference type="Proteomes" id="UP000652176"/>
    </source>
</evidence>
<dbReference type="InterPro" id="IPR013785">
    <property type="entry name" value="Aldolase_TIM"/>
</dbReference>
<dbReference type="RefSeq" id="WP_192376481.1">
    <property type="nucleotide sequence ID" value="NZ_CAJHIV010000001.1"/>
</dbReference>
<dbReference type="InterPro" id="IPR029119">
    <property type="entry name" value="MutY_C"/>
</dbReference>
<dbReference type="PRINTS" id="PR00502">
    <property type="entry name" value="NUDIXFAMILY"/>
</dbReference>
<dbReference type="PROSITE" id="PS51462">
    <property type="entry name" value="NUDIX"/>
    <property type="match status" value="1"/>
</dbReference>
<dbReference type="PRINTS" id="PR01401">
    <property type="entry name" value="MUTATORMUTT"/>
</dbReference>
<keyword evidence="4" id="KW-0235">DNA replication</keyword>
<gene>
    <name evidence="18" type="ORF">IE877_20670</name>
</gene>
<name>A0ABR9D554_9GAMM</name>
<evidence type="ECO:0000256" key="13">
    <source>
        <dbReference type="ARBA" id="ARBA00040794"/>
    </source>
</evidence>
<protein>
    <recommendedName>
        <fullName evidence="13">8-oxo-dGTP diphosphatase</fullName>
        <ecNumber evidence="12">3.6.1.55</ecNumber>
    </recommendedName>
    <alternativeName>
        <fullName evidence="16">7,8-dihydro-8-oxoguanine-triphosphatase</fullName>
    </alternativeName>
    <alternativeName>
        <fullName evidence="15">Mutator protein MutT</fullName>
    </alternativeName>
    <alternativeName>
        <fullName evidence="14">dGTP pyrophosphohydrolase</fullName>
    </alternativeName>
</protein>
<dbReference type="EMBL" id="JACXSS010000001">
    <property type="protein sequence ID" value="MBD9358258.1"/>
    <property type="molecule type" value="Genomic_DNA"/>
</dbReference>
<evidence type="ECO:0000256" key="5">
    <source>
        <dbReference type="ARBA" id="ARBA00022723"/>
    </source>
</evidence>
<evidence type="ECO:0000256" key="1">
    <source>
        <dbReference type="ARBA" id="ARBA00001946"/>
    </source>
</evidence>
<dbReference type="InterPro" id="IPR020476">
    <property type="entry name" value="Nudix_hydrolase"/>
</dbReference>
<dbReference type="CDD" id="cd03425">
    <property type="entry name" value="NUDIX_MutT_NudA_like"/>
    <property type="match status" value="1"/>
</dbReference>
<keyword evidence="3" id="KW-0515">Mutator protein</keyword>
<dbReference type="Proteomes" id="UP000652176">
    <property type="component" value="Unassembled WGS sequence"/>
</dbReference>
<evidence type="ECO:0000256" key="4">
    <source>
        <dbReference type="ARBA" id="ARBA00022705"/>
    </source>
</evidence>
<evidence type="ECO:0000256" key="8">
    <source>
        <dbReference type="ARBA" id="ARBA00022842"/>
    </source>
</evidence>
<dbReference type="CDD" id="cd00564">
    <property type="entry name" value="TMP_TenI"/>
    <property type="match status" value="1"/>
</dbReference>
<reference evidence="18 19" key="1">
    <citation type="submission" date="2020-09" db="EMBL/GenBank/DDBJ databases">
        <title>Methylomonas albis sp. nov. and Methylomonas fluvii sp. nov.: Two cold-adapted methanotrophs from the River Elbe and an amended description of Methylovulum psychrotolerans strain Eb1.</title>
        <authorList>
            <person name="Bussmann I.K."/>
            <person name="Klings K.-W."/>
            <person name="Warnstedt J."/>
            <person name="Hoppert M."/>
            <person name="Saborowski A."/>
            <person name="Horn F."/>
            <person name="Liebner S."/>
        </authorList>
    </citation>
    <scope>NUCLEOTIDE SEQUENCE [LARGE SCALE GENOMIC DNA]</scope>
    <source>
        <strain evidence="18 19">EbA</strain>
    </source>
</reference>
<dbReference type="InterPro" id="IPR000086">
    <property type="entry name" value="NUDIX_hydrolase_dom"/>
</dbReference>
<dbReference type="InterPro" id="IPR020084">
    <property type="entry name" value="NUDIX_hydrolase_CS"/>
</dbReference>
<evidence type="ECO:0000256" key="12">
    <source>
        <dbReference type="ARBA" id="ARBA00038905"/>
    </source>
</evidence>
<keyword evidence="9" id="KW-0234">DNA repair</keyword>
<evidence type="ECO:0000256" key="2">
    <source>
        <dbReference type="ARBA" id="ARBA00005582"/>
    </source>
</evidence>
<evidence type="ECO:0000256" key="14">
    <source>
        <dbReference type="ARBA" id="ARBA00041592"/>
    </source>
</evidence>
<evidence type="ECO:0000256" key="11">
    <source>
        <dbReference type="ARBA" id="ARBA00036904"/>
    </source>
</evidence>
<feature type="domain" description="Nudix hydrolase" evidence="17">
    <location>
        <begin position="5"/>
        <end position="133"/>
    </location>
</feature>
<dbReference type="InterPro" id="IPR015797">
    <property type="entry name" value="NUDIX_hydrolase-like_dom_sf"/>
</dbReference>
<evidence type="ECO:0000256" key="7">
    <source>
        <dbReference type="ARBA" id="ARBA00022801"/>
    </source>
</evidence>
<dbReference type="Pfam" id="PF14815">
    <property type="entry name" value="NUDIX_4"/>
    <property type="match status" value="1"/>
</dbReference>
<evidence type="ECO:0000256" key="3">
    <source>
        <dbReference type="ARBA" id="ARBA00022457"/>
    </source>
</evidence>
<comment type="caution">
    <text evidence="18">The sequence shown here is derived from an EMBL/GenBank/DDBJ whole genome shotgun (WGS) entry which is preliminary data.</text>
</comment>
<keyword evidence="7 18" id="KW-0378">Hydrolase</keyword>
<dbReference type="Pfam" id="PF02581">
    <property type="entry name" value="TMP-TENI"/>
    <property type="match status" value="1"/>
</dbReference>
<dbReference type="NCBIfam" id="TIGR00586">
    <property type="entry name" value="mutt"/>
    <property type="match status" value="1"/>
</dbReference>
<dbReference type="InterPro" id="IPR003561">
    <property type="entry name" value="Mutator_MutT"/>
</dbReference>
<accession>A0ABR9D554</accession>
<evidence type="ECO:0000256" key="6">
    <source>
        <dbReference type="ARBA" id="ARBA00022763"/>
    </source>
</evidence>
<evidence type="ECO:0000259" key="17">
    <source>
        <dbReference type="PROSITE" id="PS51462"/>
    </source>
</evidence>
<keyword evidence="5" id="KW-0479">Metal-binding</keyword>
<evidence type="ECO:0000256" key="10">
    <source>
        <dbReference type="ARBA" id="ARBA00035861"/>
    </source>
</evidence>
<comment type="similarity">
    <text evidence="2">Belongs to the Nudix hydrolase family.</text>
</comment>
<evidence type="ECO:0000256" key="9">
    <source>
        <dbReference type="ARBA" id="ARBA00023204"/>
    </source>
</evidence>
<dbReference type="NCBIfam" id="NF006530">
    <property type="entry name" value="PRK08999.1"/>
    <property type="match status" value="1"/>
</dbReference>